<dbReference type="InterPro" id="IPR044139">
    <property type="entry name" value="CysN_NoDQ_III"/>
</dbReference>
<dbReference type="PANTHER" id="PTHR23115">
    <property type="entry name" value="TRANSLATION FACTOR"/>
    <property type="match status" value="1"/>
</dbReference>
<evidence type="ECO:0000256" key="5">
    <source>
        <dbReference type="ARBA" id="ARBA00022840"/>
    </source>
</evidence>
<dbReference type="InterPro" id="IPR054696">
    <property type="entry name" value="GTP-eEF1A_C"/>
</dbReference>
<evidence type="ECO:0000256" key="4">
    <source>
        <dbReference type="ARBA" id="ARBA00022741"/>
    </source>
</evidence>
<dbReference type="InterPro" id="IPR041757">
    <property type="entry name" value="CysN_GTP-bd"/>
</dbReference>
<dbReference type="CDD" id="cd04095">
    <property type="entry name" value="CysN_NoDQ_III"/>
    <property type="match status" value="1"/>
</dbReference>
<dbReference type="EC" id="2.7.7.4" evidence="9"/>
<dbReference type="FunCoup" id="Q01SD3">
    <property type="interactions" value="409"/>
</dbReference>
<dbReference type="InterPro" id="IPR027417">
    <property type="entry name" value="P-loop_NTPase"/>
</dbReference>
<dbReference type="InterPro" id="IPR050100">
    <property type="entry name" value="TRAFAC_GTPase_members"/>
</dbReference>
<feature type="domain" description="Tr-type G" evidence="10">
    <location>
        <begin position="20"/>
        <end position="231"/>
    </location>
</feature>
<keyword evidence="3 9" id="KW-0548">Nucleotidyltransferase</keyword>
<proteinExistence type="inferred from homology"/>
<comment type="catalytic activity">
    <reaction evidence="9">
        <text>sulfate + ATP + H(+) = adenosine 5'-phosphosulfate + diphosphate</text>
        <dbReference type="Rhea" id="RHEA:18133"/>
        <dbReference type="ChEBI" id="CHEBI:15378"/>
        <dbReference type="ChEBI" id="CHEBI:16189"/>
        <dbReference type="ChEBI" id="CHEBI:30616"/>
        <dbReference type="ChEBI" id="CHEBI:33019"/>
        <dbReference type="ChEBI" id="CHEBI:58243"/>
        <dbReference type="EC" id="2.7.7.4"/>
    </reaction>
</comment>
<dbReference type="Pfam" id="PF22594">
    <property type="entry name" value="GTP-eEF1A_C"/>
    <property type="match status" value="1"/>
</dbReference>
<accession>Q01SD3</accession>
<evidence type="ECO:0000256" key="8">
    <source>
        <dbReference type="ARBA" id="ARBA00062688"/>
    </source>
</evidence>
<dbReference type="NCBIfam" id="NF003478">
    <property type="entry name" value="PRK05124.1"/>
    <property type="match status" value="1"/>
</dbReference>
<feature type="binding site" evidence="9">
    <location>
        <begin position="161"/>
        <end position="164"/>
    </location>
    <ligand>
        <name>GTP</name>
        <dbReference type="ChEBI" id="CHEBI:37565"/>
    </ligand>
</feature>
<dbReference type="eggNOG" id="COG2895">
    <property type="taxonomic scope" value="Bacteria"/>
</dbReference>
<keyword evidence="4 9" id="KW-0547">Nucleotide-binding</keyword>
<dbReference type="PROSITE" id="PS51722">
    <property type="entry name" value="G_TR_2"/>
    <property type="match status" value="1"/>
</dbReference>
<protein>
    <recommendedName>
        <fullName evidence="9">Sulfate adenylyltransferase subunit 1</fullName>
        <ecNumber evidence="9">2.7.7.4</ecNumber>
    </recommendedName>
    <alternativeName>
        <fullName evidence="9">ATP-sulfurylase large subunit</fullName>
    </alternativeName>
    <alternativeName>
        <fullName evidence="9">Sulfate adenylate transferase</fullName>
        <shortName evidence="9">SAT</shortName>
    </alternativeName>
</protein>
<dbReference type="EMBL" id="CP000473">
    <property type="protein sequence ID" value="ABJ87437.1"/>
    <property type="molecule type" value="Genomic_DNA"/>
</dbReference>
<evidence type="ECO:0000256" key="2">
    <source>
        <dbReference type="ARBA" id="ARBA00022679"/>
    </source>
</evidence>
<dbReference type="Gene3D" id="3.40.50.300">
    <property type="entry name" value="P-loop containing nucleotide triphosphate hydrolases"/>
    <property type="match status" value="1"/>
</dbReference>
<dbReference type="CDD" id="cd03695">
    <property type="entry name" value="CysN_NodQ_II"/>
    <property type="match status" value="1"/>
</dbReference>
<dbReference type="SUPFAM" id="SSF50465">
    <property type="entry name" value="EF-Tu/eEF-1alpha/eIF2-gamma C-terminal domain"/>
    <property type="match status" value="1"/>
</dbReference>
<comment type="similarity">
    <text evidence="9">Belongs to the TRAFAC class translation factor GTPase superfamily. Classic translation factor GTPase family. CysN/NodQ subfamily.</text>
</comment>
<evidence type="ECO:0000256" key="6">
    <source>
        <dbReference type="ARBA" id="ARBA00023134"/>
    </source>
</evidence>
<comment type="function">
    <text evidence="7 9">With CysD forms the ATP sulfurylase (ATPS) that catalyzes the adenylation of sulfate producing adenosine 5'-phosphosulfate (APS) and diphosphate, the first enzymatic step in sulfur assimilation pathway. APS synthesis involves the formation of a high-energy phosphoric-sulfuric acid anhydride bond driven by GTP hydrolysis by CysN coupled to ATP hydrolysis by CysD.</text>
</comment>
<dbReference type="SUPFAM" id="SSF50447">
    <property type="entry name" value="Translation proteins"/>
    <property type="match status" value="1"/>
</dbReference>
<sequence>MMAQRVGAETAEWLAATAETELLRFSTAGSVDDGKSTLIGRLLYDSKGVYEDQLASVRKATRNLSTNGLDLSLLTDGLRAEREQGITIDVAYRYFSTPRRKFIIADTPGHEQYTRNMATGASTANLSIILIDARYGVLPQSRRHAYIAALLGIPHLVVAINKMDLVEFSQQTYNTIRENFRAFAAQLNTGDITYIPISALEGDNVVTRSQRTPWYTGPALLEHLETVPIARDYNLTDLRFPVQYVIRPNLDFRGFAGQIASGVIRRGDPVTVLPSGRASRVKSIVTWEGDLAEAFAPMSVTVCLEDEIDISRGDMLALPENLPHSGRRFDATVVWMNQKPLAPNRPYLIKQTTQVTQARIRRIHHRIDIHTLEHQQVGELELNGIGVVSVEAQRPLFFDPYRTNRATGSFILIDPITNETLGAGMILEPHSGSGGTGRVTDAERRAARGHAPLVICLPQGNTELPWLLERLLFDHGYAVHVIDRAVDLAEAIRTTLAAGLVAIVQPSNAQQSQLVKDSVPLSLRYLPASNDHEQIWSELETSGCLGHSPDPLTDGAGI</sequence>
<dbReference type="GO" id="GO:0003924">
    <property type="term" value="F:GTPase activity"/>
    <property type="evidence" value="ECO:0007669"/>
    <property type="project" value="InterPro"/>
</dbReference>
<comment type="subunit">
    <text evidence="8">Heterodimer composed of CysD, the smaller subunit, and CysNC.</text>
</comment>
<dbReference type="Gene3D" id="2.40.30.10">
    <property type="entry name" value="Translation factors"/>
    <property type="match status" value="2"/>
</dbReference>
<dbReference type="Pfam" id="PF00009">
    <property type="entry name" value="GTP_EFTU"/>
    <property type="match status" value="1"/>
</dbReference>
<dbReference type="InterPro" id="IPR000795">
    <property type="entry name" value="T_Tr_GTP-bd_dom"/>
</dbReference>
<dbReference type="GO" id="GO:0004781">
    <property type="term" value="F:sulfate adenylyltransferase (ATP) activity"/>
    <property type="evidence" value="ECO:0007669"/>
    <property type="project" value="UniProtKB-UniRule"/>
</dbReference>
<dbReference type="InterPro" id="IPR009000">
    <property type="entry name" value="Transl_B-barrel_sf"/>
</dbReference>
<name>Q01SD3_SOLUE</name>
<keyword evidence="2 9" id="KW-0808">Transferase</keyword>
<dbReference type="KEGG" id="sus:Acid_6513"/>
<evidence type="ECO:0000256" key="9">
    <source>
        <dbReference type="HAMAP-Rule" id="MF_00062"/>
    </source>
</evidence>
<dbReference type="CDD" id="cd04166">
    <property type="entry name" value="CysN_ATPS"/>
    <property type="match status" value="1"/>
</dbReference>
<dbReference type="HOGENOM" id="CLU_007265_5_2_0"/>
<evidence type="ECO:0000259" key="10">
    <source>
        <dbReference type="PROSITE" id="PS51722"/>
    </source>
</evidence>
<feature type="binding site" evidence="9">
    <location>
        <begin position="106"/>
        <end position="110"/>
    </location>
    <ligand>
        <name>GTP</name>
        <dbReference type="ChEBI" id="CHEBI:37565"/>
    </ligand>
</feature>
<dbReference type="SUPFAM" id="SSF52540">
    <property type="entry name" value="P-loop containing nucleoside triphosphate hydrolases"/>
    <property type="match status" value="1"/>
</dbReference>
<dbReference type="UniPathway" id="UPA00140">
    <property type="reaction ID" value="UER00204"/>
</dbReference>
<dbReference type="InterPro" id="IPR031157">
    <property type="entry name" value="G_TR_CS"/>
</dbReference>
<dbReference type="InterPro" id="IPR044138">
    <property type="entry name" value="CysN_II"/>
</dbReference>
<dbReference type="AlphaFoldDB" id="Q01SD3"/>
<evidence type="ECO:0000256" key="3">
    <source>
        <dbReference type="ARBA" id="ARBA00022695"/>
    </source>
</evidence>
<reference evidence="11" key="1">
    <citation type="submission" date="2006-10" db="EMBL/GenBank/DDBJ databases">
        <title>Complete sequence of Solibacter usitatus Ellin6076.</title>
        <authorList>
            <consortium name="US DOE Joint Genome Institute"/>
            <person name="Copeland A."/>
            <person name="Lucas S."/>
            <person name="Lapidus A."/>
            <person name="Barry K."/>
            <person name="Detter J.C."/>
            <person name="Glavina del Rio T."/>
            <person name="Hammon N."/>
            <person name="Israni S."/>
            <person name="Dalin E."/>
            <person name="Tice H."/>
            <person name="Pitluck S."/>
            <person name="Thompson L.S."/>
            <person name="Brettin T."/>
            <person name="Bruce D."/>
            <person name="Han C."/>
            <person name="Tapia R."/>
            <person name="Gilna P."/>
            <person name="Schmutz J."/>
            <person name="Larimer F."/>
            <person name="Land M."/>
            <person name="Hauser L."/>
            <person name="Kyrpides N."/>
            <person name="Mikhailova N."/>
            <person name="Janssen P.H."/>
            <person name="Kuske C.R."/>
            <person name="Richardson P."/>
        </authorList>
    </citation>
    <scope>NUCLEOTIDE SEQUENCE</scope>
    <source>
        <strain evidence="11">Ellin6076</strain>
    </source>
</reference>
<dbReference type="InterPro" id="IPR009001">
    <property type="entry name" value="Transl_elong_EF1A/Init_IF2_C"/>
</dbReference>
<dbReference type="InParanoid" id="Q01SD3"/>
<dbReference type="PROSITE" id="PS00301">
    <property type="entry name" value="G_TR_1"/>
    <property type="match status" value="1"/>
</dbReference>
<evidence type="ECO:0000256" key="1">
    <source>
        <dbReference type="ARBA" id="ARBA00005048"/>
    </source>
</evidence>
<dbReference type="GO" id="GO:0000103">
    <property type="term" value="P:sulfate assimilation"/>
    <property type="evidence" value="ECO:0007669"/>
    <property type="project" value="UniProtKB-UniRule"/>
</dbReference>
<comment type="pathway">
    <text evidence="1 9">Sulfur metabolism; hydrogen sulfide biosynthesis; sulfite from sulfate: step 1/3.</text>
</comment>
<dbReference type="FunFam" id="3.40.50.300:FF:000119">
    <property type="entry name" value="Sulfate adenylyltransferase subunit 1"/>
    <property type="match status" value="1"/>
</dbReference>
<dbReference type="HAMAP" id="MF_00062">
    <property type="entry name" value="Sulf_adenylyltr_sub1"/>
    <property type="match status" value="1"/>
</dbReference>
<feature type="binding site" evidence="9">
    <location>
        <begin position="29"/>
        <end position="36"/>
    </location>
    <ligand>
        <name>GTP</name>
        <dbReference type="ChEBI" id="CHEBI:37565"/>
    </ligand>
</feature>
<keyword evidence="5 9" id="KW-0067">ATP-binding</keyword>
<evidence type="ECO:0000256" key="7">
    <source>
        <dbReference type="ARBA" id="ARBA00055271"/>
    </source>
</evidence>
<dbReference type="PRINTS" id="PR00315">
    <property type="entry name" value="ELONGATNFCT"/>
</dbReference>
<dbReference type="STRING" id="234267.Acid_6513"/>
<dbReference type="NCBIfam" id="TIGR02034">
    <property type="entry name" value="CysN"/>
    <property type="match status" value="1"/>
</dbReference>
<dbReference type="InterPro" id="IPR011779">
    <property type="entry name" value="SO4_adenylTrfase_lsu"/>
</dbReference>
<keyword evidence="6 9" id="KW-0342">GTP-binding</keyword>
<dbReference type="GO" id="GO:0070814">
    <property type="term" value="P:hydrogen sulfide biosynthetic process"/>
    <property type="evidence" value="ECO:0007669"/>
    <property type="project" value="UniProtKB-UniRule"/>
</dbReference>
<dbReference type="FunFam" id="2.40.30.10:FF:000027">
    <property type="entry name" value="Sulfate adenylyltransferase subunit 1"/>
    <property type="match status" value="1"/>
</dbReference>
<organism evidence="11">
    <name type="scientific">Solibacter usitatus (strain Ellin6076)</name>
    <dbReference type="NCBI Taxonomy" id="234267"/>
    <lineage>
        <taxon>Bacteria</taxon>
        <taxon>Pseudomonadati</taxon>
        <taxon>Acidobacteriota</taxon>
        <taxon>Terriglobia</taxon>
        <taxon>Bryobacterales</taxon>
        <taxon>Solibacteraceae</taxon>
        <taxon>Candidatus Solibacter</taxon>
    </lineage>
</organism>
<gene>
    <name evidence="9" type="primary">cysN</name>
    <name evidence="11" type="ordered locus">Acid_6513</name>
</gene>
<dbReference type="GO" id="GO:0005524">
    <property type="term" value="F:ATP binding"/>
    <property type="evidence" value="ECO:0007669"/>
    <property type="project" value="UniProtKB-KW"/>
</dbReference>
<dbReference type="GO" id="GO:0005525">
    <property type="term" value="F:GTP binding"/>
    <property type="evidence" value="ECO:0007669"/>
    <property type="project" value="UniProtKB-UniRule"/>
</dbReference>
<dbReference type="OrthoDB" id="9804504at2"/>
<evidence type="ECO:0000313" key="11">
    <source>
        <dbReference type="EMBL" id="ABJ87437.1"/>
    </source>
</evidence>